<sequence length="40" mass="4424">MKIFYTFSCGVLTDETDLMILNLEDDQSSPRLNSSPASPS</sequence>
<evidence type="ECO:0000313" key="1">
    <source>
        <dbReference type="EMBL" id="CAF4424547.1"/>
    </source>
</evidence>
<evidence type="ECO:0000313" key="2">
    <source>
        <dbReference type="Proteomes" id="UP000663844"/>
    </source>
</evidence>
<name>A0A820QSF8_9BILA</name>
<reference evidence="1" key="1">
    <citation type="submission" date="2021-02" db="EMBL/GenBank/DDBJ databases">
        <authorList>
            <person name="Nowell W R."/>
        </authorList>
    </citation>
    <scope>NUCLEOTIDE SEQUENCE</scope>
</reference>
<dbReference type="EMBL" id="CAJOAZ010029363">
    <property type="protein sequence ID" value="CAF4424547.1"/>
    <property type="molecule type" value="Genomic_DNA"/>
</dbReference>
<protein>
    <submittedName>
        <fullName evidence="1">Uncharacterized protein</fullName>
    </submittedName>
</protein>
<organism evidence="1 2">
    <name type="scientific">Adineta steineri</name>
    <dbReference type="NCBI Taxonomy" id="433720"/>
    <lineage>
        <taxon>Eukaryota</taxon>
        <taxon>Metazoa</taxon>
        <taxon>Spiralia</taxon>
        <taxon>Gnathifera</taxon>
        <taxon>Rotifera</taxon>
        <taxon>Eurotatoria</taxon>
        <taxon>Bdelloidea</taxon>
        <taxon>Adinetida</taxon>
        <taxon>Adinetidae</taxon>
        <taxon>Adineta</taxon>
    </lineage>
</organism>
<feature type="non-terminal residue" evidence="1">
    <location>
        <position position="40"/>
    </location>
</feature>
<proteinExistence type="predicted"/>
<comment type="caution">
    <text evidence="1">The sequence shown here is derived from an EMBL/GenBank/DDBJ whole genome shotgun (WGS) entry which is preliminary data.</text>
</comment>
<accession>A0A820QSF8</accession>
<dbReference type="AlphaFoldDB" id="A0A820QSF8"/>
<dbReference type="Proteomes" id="UP000663844">
    <property type="component" value="Unassembled WGS sequence"/>
</dbReference>
<gene>
    <name evidence="1" type="ORF">OXD698_LOCUS52850</name>
</gene>